<accession>A0AA85B6X9</accession>
<organism evidence="2 3">
    <name type="scientific">Schistosoma mattheei</name>
    <dbReference type="NCBI Taxonomy" id="31246"/>
    <lineage>
        <taxon>Eukaryota</taxon>
        <taxon>Metazoa</taxon>
        <taxon>Spiralia</taxon>
        <taxon>Lophotrochozoa</taxon>
        <taxon>Platyhelminthes</taxon>
        <taxon>Trematoda</taxon>
        <taxon>Digenea</taxon>
        <taxon>Strigeidida</taxon>
        <taxon>Schistosomatoidea</taxon>
        <taxon>Schistosomatidae</taxon>
        <taxon>Schistosoma</taxon>
    </lineage>
</organism>
<evidence type="ECO:0000313" key="2">
    <source>
        <dbReference type="Proteomes" id="UP000050791"/>
    </source>
</evidence>
<proteinExistence type="predicted"/>
<dbReference type="Proteomes" id="UP000050791">
    <property type="component" value="Unassembled WGS sequence"/>
</dbReference>
<dbReference type="WBParaSite" id="SMTH1_36120.1">
    <property type="protein sequence ID" value="SMTH1_36120.1"/>
    <property type="gene ID" value="SMTH1_36120"/>
</dbReference>
<reference evidence="3" key="1">
    <citation type="submission" date="2023-11" db="UniProtKB">
        <authorList>
            <consortium name="WormBaseParasite"/>
        </authorList>
    </citation>
    <scope>IDENTIFICATION</scope>
</reference>
<evidence type="ECO:0000313" key="3">
    <source>
        <dbReference type="WBParaSite" id="SMTH1_36120.1"/>
    </source>
</evidence>
<keyword evidence="1" id="KW-0812">Transmembrane</keyword>
<keyword evidence="1" id="KW-1133">Transmembrane helix</keyword>
<sequence>MIDRIHLNCNIFTQLLPDPQFFIHRFSDIEQQLLLFPEDATENCKCCQFRLQCLIGWWVRKVVMFVHNNGYFVHYCASSSNCNIIPSSVYSLISNLSDGPFMTTRVHIEQILVLYPALLILLILTRLLLLPDVVVGLAYRDEATELYWL</sequence>
<evidence type="ECO:0000256" key="1">
    <source>
        <dbReference type="SAM" id="Phobius"/>
    </source>
</evidence>
<feature type="transmembrane region" description="Helical" evidence="1">
    <location>
        <begin position="112"/>
        <end position="139"/>
    </location>
</feature>
<name>A0AA85B6X9_9TREM</name>
<keyword evidence="1" id="KW-0472">Membrane</keyword>
<protein>
    <submittedName>
        <fullName evidence="3">Uncharacterized protein</fullName>
    </submittedName>
</protein>
<dbReference type="AlphaFoldDB" id="A0AA85B6X9"/>